<dbReference type="EMBL" id="JRNS01000304">
    <property type="protein sequence ID" value="KGF49427.1"/>
    <property type="molecule type" value="Genomic_DNA"/>
</dbReference>
<dbReference type="InterPro" id="IPR051317">
    <property type="entry name" value="Gfo/Idh/MocA_oxidoreduct"/>
</dbReference>
<evidence type="ECO:0000256" key="2">
    <source>
        <dbReference type="ARBA" id="ARBA00023002"/>
    </source>
</evidence>
<dbReference type="PANTHER" id="PTHR43708:SF5">
    <property type="entry name" value="CONSERVED EXPRESSED OXIDOREDUCTASE (EUROFUNG)-RELATED"/>
    <property type="match status" value="1"/>
</dbReference>
<comment type="caution">
    <text evidence="4">The sequence shown here is derived from an EMBL/GenBank/DDBJ whole genome shotgun (WGS) entry which is preliminary data.</text>
</comment>
<protein>
    <submittedName>
        <fullName evidence="4">Oxidoreductase</fullName>
    </submittedName>
</protein>
<gene>
    <name evidence="4" type="ORF">HMPREF0661_05820</name>
</gene>
<organism evidence="4 5">
    <name type="scientific">Prevotella melaninogenica DNF00666</name>
    <dbReference type="NCBI Taxonomy" id="1401073"/>
    <lineage>
        <taxon>Bacteria</taxon>
        <taxon>Pseudomonadati</taxon>
        <taxon>Bacteroidota</taxon>
        <taxon>Bacteroidia</taxon>
        <taxon>Bacteroidales</taxon>
        <taxon>Prevotellaceae</taxon>
        <taxon>Prevotella</taxon>
    </lineage>
</organism>
<dbReference type="SUPFAM" id="SSF55347">
    <property type="entry name" value="Glyceraldehyde-3-phosphate dehydrogenase-like, C-terminal domain"/>
    <property type="match status" value="1"/>
</dbReference>
<evidence type="ECO:0000256" key="1">
    <source>
        <dbReference type="ARBA" id="ARBA00010928"/>
    </source>
</evidence>
<dbReference type="Gene3D" id="3.30.360.10">
    <property type="entry name" value="Dihydrodipicolinate Reductase, domain 2"/>
    <property type="match status" value="1"/>
</dbReference>
<feature type="domain" description="Gfo/Idh/MocA-like oxidoreductase N-terminal" evidence="3">
    <location>
        <begin position="28"/>
        <end position="137"/>
    </location>
</feature>
<dbReference type="SUPFAM" id="SSF51735">
    <property type="entry name" value="NAD(P)-binding Rossmann-fold domains"/>
    <property type="match status" value="1"/>
</dbReference>
<reference evidence="4 5" key="1">
    <citation type="submission" date="2014-07" db="EMBL/GenBank/DDBJ databases">
        <authorList>
            <person name="McCorrison J."/>
            <person name="Sanka R."/>
            <person name="Torralba M."/>
            <person name="Gillis M."/>
            <person name="Haft D.H."/>
            <person name="Methe B."/>
            <person name="Sutton G."/>
            <person name="Nelson K.E."/>
        </authorList>
    </citation>
    <scope>NUCLEOTIDE SEQUENCE [LARGE SCALE GENOMIC DNA]</scope>
    <source>
        <strain evidence="4 5">DNF00666</strain>
    </source>
</reference>
<evidence type="ECO:0000313" key="5">
    <source>
        <dbReference type="Proteomes" id="UP000029578"/>
    </source>
</evidence>
<evidence type="ECO:0000259" key="3">
    <source>
        <dbReference type="Pfam" id="PF01408"/>
    </source>
</evidence>
<sequence length="362" mass="41195">MGYLDNILSRYKSMRSMRELCHTYTQQYALVGLGSHCANNLLPVIQYLQLPLKYICCTSEKKAELISQKYKGVKGVKGTTSLQDILNDDTVSGVFVAAHPHSHFHIATEVIKAGKSLFIEKPPCENERELKSLTDTIMLYGSQHIVVGLQRRFAPATQVLKKRLKGDGKRHYHYRYLTGLYPEGDTLLDLFIHPLDYVTFLFGEAKIKNLDVIRCRDGAQTLFLVLEHQDITGMLELSTDYSWQKAEELLSISTDKGLYVLENMERLDFMPRRSALLGIPLEKVFPNNGATICLYGRNNFVPTIGNNQIVSQGFFSEIKTFADMIENKHEADYALGLESVNHVYSLMAEIKKYMNIIDDHIL</sequence>
<accession>A0A096C389</accession>
<proteinExistence type="inferred from homology"/>
<dbReference type="GO" id="GO:0016491">
    <property type="term" value="F:oxidoreductase activity"/>
    <property type="evidence" value="ECO:0007669"/>
    <property type="project" value="UniProtKB-KW"/>
</dbReference>
<keyword evidence="2" id="KW-0560">Oxidoreductase</keyword>
<dbReference type="RefSeq" id="WP_036864334.1">
    <property type="nucleotide sequence ID" value="NZ_JRNS01000304.1"/>
</dbReference>
<dbReference type="GO" id="GO:0000166">
    <property type="term" value="F:nucleotide binding"/>
    <property type="evidence" value="ECO:0007669"/>
    <property type="project" value="InterPro"/>
</dbReference>
<dbReference type="PANTHER" id="PTHR43708">
    <property type="entry name" value="CONSERVED EXPRESSED OXIDOREDUCTASE (EUROFUNG)"/>
    <property type="match status" value="1"/>
</dbReference>
<dbReference type="AlphaFoldDB" id="A0A096C389"/>
<dbReference type="Gene3D" id="3.40.50.720">
    <property type="entry name" value="NAD(P)-binding Rossmann-like Domain"/>
    <property type="match status" value="1"/>
</dbReference>
<dbReference type="InterPro" id="IPR000683">
    <property type="entry name" value="Gfo/Idh/MocA-like_OxRdtase_N"/>
</dbReference>
<dbReference type="Pfam" id="PF01408">
    <property type="entry name" value="GFO_IDH_MocA"/>
    <property type="match status" value="1"/>
</dbReference>
<name>A0A096C389_9BACT</name>
<dbReference type="InterPro" id="IPR036291">
    <property type="entry name" value="NAD(P)-bd_dom_sf"/>
</dbReference>
<evidence type="ECO:0000313" key="4">
    <source>
        <dbReference type="EMBL" id="KGF49427.1"/>
    </source>
</evidence>
<comment type="similarity">
    <text evidence="1">Belongs to the Gfo/Idh/MocA family.</text>
</comment>
<dbReference type="Proteomes" id="UP000029578">
    <property type="component" value="Unassembled WGS sequence"/>
</dbReference>